<organism evidence="2 3">
    <name type="scientific">Aquamicrobium ahrensii</name>
    <dbReference type="NCBI Taxonomy" id="469551"/>
    <lineage>
        <taxon>Bacteria</taxon>
        <taxon>Pseudomonadati</taxon>
        <taxon>Pseudomonadota</taxon>
        <taxon>Alphaproteobacteria</taxon>
        <taxon>Hyphomicrobiales</taxon>
        <taxon>Phyllobacteriaceae</taxon>
        <taxon>Aquamicrobium</taxon>
    </lineage>
</organism>
<dbReference type="Proteomes" id="UP001549143">
    <property type="component" value="Unassembled WGS sequence"/>
</dbReference>
<sequence>MNRTVPAGAAITLAQIERIVGKLSAKQKANANSLAEGLAAYGLQAGLSQPHRLAQFLAQILHESGAFNYDREIWGPTPAQKRYEGRADLGNVQKGDGSRYRGRGPIQITGRTNYRAFTKWAKKIDPKAPNFETNPEAVVTDPWEGLGPIWYWDAGNPEGRSLNRYADDNNIEMITRRVNGGLNGFADRVNWYVRAALVLLGYGPAEVKRFQQNHPEAGMADGIAGEKTRMALHKALSGANPYREVETVEREIEVEVPTIPEAVETKVKEKVDWWAKLTGGGGVAGLGLSAFLGADWQAVLAGGAVLIAVILILVLLRTQIGEVIRDIRGALA</sequence>
<dbReference type="PANTHER" id="PTHR34408:SF1">
    <property type="entry name" value="GLYCOSYL HYDROLASE FAMILY 19 DOMAIN-CONTAINING PROTEIN HI_1415"/>
    <property type="match status" value="1"/>
</dbReference>
<dbReference type="RefSeq" id="WP_354151670.1">
    <property type="nucleotide sequence ID" value="NZ_JBEPMN010000006.1"/>
</dbReference>
<evidence type="ECO:0000313" key="2">
    <source>
        <dbReference type="EMBL" id="MET3661802.1"/>
    </source>
</evidence>
<protein>
    <submittedName>
        <fullName evidence="2">Chitinase</fullName>
    </submittedName>
</protein>
<comment type="caution">
    <text evidence="2">The sequence shown here is derived from an EMBL/GenBank/DDBJ whole genome shotgun (WGS) entry which is preliminary data.</text>
</comment>
<dbReference type="InterPro" id="IPR052354">
    <property type="entry name" value="Cell_Wall_Dynamics_Protein"/>
</dbReference>
<dbReference type="InterPro" id="IPR023346">
    <property type="entry name" value="Lysozyme-like_dom_sf"/>
</dbReference>
<dbReference type="EMBL" id="JBEPMN010000006">
    <property type="protein sequence ID" value="MET3661802.1"/>
    <property type="molecule type" value="Genomic_DNA"/>
</dbReference>
<keyword evidence="1" id="KW-1133">Transmembrane helix</keyword>
<proteinExistence type="predicted"/>
<name>A0ABV2KLU9_9HYPH</name>
<gene>
    <name evidence="2" type="ORF">ABID44_002130</name>
</gene>
<reference evidence="2 3" key="1">
    <citation type="submission" date="2024-06" db="EMBL/GenBank/DDBJ databases">
        <title>Genomic Encyclopedia of Type Strains, Phase IV (KMG-IV): sequencing the most valuable type-strain genomes for metagenomic binning, comparative biology and taxonomic classification.</title>
        <authorList>
            <person name="Goeker M."/>
        </authorList>
    </citation>
    <scope>NUCLEOTIDE SEQUENCE [LARGE SCALE GENOMIC DNA]</scope>
    <source>
        <strain evidence="2 3">DSM 19730</strain>
    </source>
</reference>
<accession>A0ABV2KLU9</accession>
<dbReference type="SUPFAM" id="SSF53955">
    <property type="entry name" value="Lysozyme-like"/>
    <property type="match status" value="1"/>
</dbReference>
<evidence type="ECO:0000256" key="1">
    <source>
        <dbReference type="SAM" id="Phobius"/>
    </source>
</evidence>
<keyword evidence="1" id="KW-0472">Membrane</keyword>
<dbReference type="PANTHER" id="PTHR34408">
    <property type="entry name" value="FAMILY PROTEIN, PUTATIVE-RELATED"/>
    <property type="match status" value="1"/>
</dbReference>
<keyword evidence="1" id="KW-0812">Transmembrane</keyword>
<evidence type="ECO:0000313" key="3">
    <source>
        <dbReference type="Proteomes" id="UP001549143"/>
    </source>
</evidence>
<feature type="transmembrane region" description="Helical" evidence="1">
    <location>
        <begin position="298"/>
        <end position="316"/>
    </location>
</feature>
<keyword evidence="3" id="KW-1185">Reference proteome</keyword>
<dbReference type="Gene3D" id="1.10.530.10">
    <property type="match status" value="1"/>
</dbReference>